<dbReference type="InterPro" id="IPR011989">
    <property type="entry name" value="ARM-like"/>
</dbReference>
<feature type="region of interest" description="Disordered" evidence="5">
    <location>
        <begin position="51"/>
        <end position="95"/>
    </location>
</feature>
<dbReference type="GO" id="GO:0070979">
    <property type="term" value="P:protein K11-linked ubiquitination"/>
    <property type="evidence" value="ECO:0007669"/>
    <property type="project" value="TreeGrafter"/>
</dbReference>
<feature type="region of interest" description="Disordered" evidence="5">
    <location>
        <begin position="347"/>
        <end position="435"/>
    </location>
</feature>
<dbReference type="GO" id="GO:0007091">
    <property type="term" value="P:metaphase/anaphase transition of mitotic cell cycle"/>
    <property type="evidence" value="ECO:0007669"/>
    <property type="project" value="TreeGrafter"/>
</dbReference>
<dbReference type="GO" id="GO:0051301">
    <property type="term" value="P:cell division"/>
    <property type="evidence" value="ECO:0007669"/>
    <property type="project" value="UniProtKB-KW"/>
</dbReference>
<evidence type="ECO:0000313" key="7">
    <source>
        <dbReference type="Proteomes" id="UP000274922"/>
    </source>
</evidence>
<name>A0A4P9X9U1_9FUNG</name>
<feature type="compositionally biased region" description="Low complexity" evidence="5">
    <location>
        <begin position="2174"/>
        <end position="2185"/>
    </location>
</feature>
<dbReference type="GO" id="GO:0031145">
    <property type="term" value="P:anaphase-promoting complex-dependent catabolic process"/>
    <property type="evidence" value="ECO:0007669"/>
    <property type="project" value="TreeGrafter"/>
</dbReference>
<dbReference type="Proteomes" id="UP000274922">
    <property type="component" value="Unassembled WGS sequence"/>
</dbReference>
<sequence length="2193" mass="235900">MQLQIVQTLPYALSADDRDLLRDGVEPHFPDFGLALASDAAADLAAVGSADATTPAGLPRARGGDGRGHGASTGWRSSGRRTAAPGSPPAGRVPDLPHDWTHVYAPRAPLPRLVMSDAAASVRRPYVTDVEVAAEITWNAQRVLWRRGGRLLRSVTLTASASAPIRHVVAGTVLLPERHARAADPAASAATDAADGLPQLPAVFVLTAPNLLHVIPESGPVQTVILPRDAMTMWALDVGVLLQSEAQPAAAAGADTDTDAALSLSLFSALAGDVTPLPMPNPVSRDFTILAVESPYVWMLCRGALAARPAAAPFSLSLRGQDPDPNPDRPSSAYYVVRGTLTTQAAVDATPLPGTPLVETTAKTQTPSHLRFAKQLAASKHAMLSSPQRPPPPPASPPTALAQTPKRRRTADDAAADGSVLDDRGHDDDASPEALAPGTLRLATRLVSRTPLTIAPAPITAFAVTLHRHGPTRYHFLHQQTRLTTLTVHPPVDALTRAHRRRPGVDVTTTHDILSMLPVPSLFPDTQDLLVVTRAGELVIWPRGDVAAARPCRMQSHPQLRTLRSQEVLTPLRFLPVAAAMVPAADLVDIVAQLSPADGIMSPLPAASPATPHLPYAHHSVRTMLLRLRIPYMFASPLAEACLRMIETASPALAERLLYDVFDRDDGRWRTFRRVLITTAMADGAALSTWPTVFVKLFQYLQELRLSIVSEQSYRMLGKLLYQWSVKWSLDAFSAYLDEHLGITWQHLCHHTMGRRRRPERPVTVSISSQSSSAAELQSLSPWVFDVTRLLELAAAHPHDVDVSSLPDSCSRTHLLIQWYALVDPAIGSPPAMPPALNSPAGQTWLAVTEFLDDLPIAVAQPIHAVLRRLRDDPDRHLTPLSDRLDGKYQRNAGIRDEAAQYVDDLHRVDLARPAPWLKPSLVGTMGLSAGPTATAATGMSTMGAAAGPGTSVNGMRPSRHACGAHHDRQLRRHALYVGMRDSDMVRECLANSGVRQTVTIQAQRVVAATPLFADVAKDTQTSRAAACVLFSRDARMREVNRLLSNSDVGAPGTSYVTAMAQHLQRLLRHAGLPAEPPPGDDPFIEQELVDQQQTVLGHYAKRALTLVFGRALLTVMGCHDADDDSAIEKLRPVRLAAVLPPHNQEVALQPKALGAYTDWHLFHVGVAAALSNPPSDVDRVTDRMLTKYADLGPLSYRGEALGALDGGYLVGLGLLGHLRALSTWQIMNLLSHKHELLLIGILLGTAAAYYGTMHDMTIKLLTVHLKVMQQQSRPDVDVVPDDDMNGFDETPDMAGGIVAAARSARGGVRGPFHDAAWDHVTAADFAQRDRGSGEAILRAVAHAHRETDGGANGDTNDPAAAAAAAAGGADDAYGGGGGAPKGITFNDLFFSLQTQVVVSIAIGLVYAETGHTSMLQVVFHELYDLHRDRFEMQDAHRENYALGLGFSMGLIQLGRGGLDVGMLQRMRVCLTAETADVHVTRPATLMAMALVYLNTNDPDALRVVALLQTPQQSTNMPPYHVLLTRLTEGLIRLRLARPTSAWLRRSVSHRLRDALQQTSLDAMARPAASLADQTVALHELAGAALTLGLKYAGTANAAATQSLWSLYFAMLGDLPAWSRATDEPANATSGGAAALNVWQLSDDPRSVPSDASAAARFRATVFRGAQQQCSLLVLTALSLVLAGTGHLDLLTHLRARIMDPPPRSPGAAAAAAGMGPIETTFGDYQALHMALGLLFLGGGSVRIDRRPRDIALLLISFFPRWPRDAGSARAYPSAWRHLWALSAFSQMLTTHVCDPQNGLQGPQSEPVPVELTFANGQRVRAVTPFPCRTHRVTRVVVCSDRFLPLALTIADLPSAARATWRQSGIVYVQRHPGHAGYAHDAMGAQHLARVAVHNFLRVPTPGQLQLGILNRLRDLHLLTFVADWDLSTRASWSGVAKPPDRRGMLRELLHGCIVLDEMAALPLCVLLSLDARRFRGAHDAFLGLLDHHHRMRGRRTNEVSAPVSAKPSAMAPDPHHKLLERAALSVISPRTLAMCSERLLFGPRAQHALLAMAAARPPLADALALTPSASAGDAASPIPSTTASQPSLVEVARSATMASQSPAVARDVSLLRQWLRLPPPESWRRVLLAATWPHCPVSLEGIDVGVTALAWLQSHLQNEETASQVASSSQMDPSPATAPWAAPPESHESPSQ</sequence>
<dbReference type="PANTHER" id="PTHR12827">
    <property type="entry name" value="MEIOTIC CHECKPOINT REGULATOR TSG24 FAMILY MEMBER"/>
    <property type="match status" value="1"/>
</dbReference>
<evidence type="ECO:0000256" key="1">
    <source>
        <dbReference type="ARBA" id="ARBA00010547"/>
    </source>
</evidence>
<evidence type="ECO:0000313" key="6">
    <source>
        <dbReference type="EMBL" id="RKP02123.1"/>
    </source>
</evidence>
<dbReference type="GO" id="GO:0005680">
    <property type="term" value="C:anaphase-promoting complex"/>
    <property type="evidence" value="ECO:0007669"/>
    <property type="project" value="InterPro"/>
</dbReference>
<feature type="compositionally biased region" description="Pro residues" evidence="5">
    <location>
        <begin position="388"/>
        <end position="397"/>
    </location>
</feature>
<evidence type="ECO:0000256" key="2">
    <source>
        <dbReference type="ARBA" id="ARBA00022618"/>
    </source>
</evidence>
<feature type="compositionally biased region" description="Polar residues" evidence="5">
    <location>
        <begin position="2160"/>
        <end position="2173"/>
    </location>
</feature>
<protein>
    <submittedName>
        <fullName evidence="6">Uncharacterized protein</fullName>
    </submittedName>
</protein>
<organism evidence="6 7">
    <name type="scientific">Caulochytrium protostelioides</name>
    <dbReference type="NCBI Taxonomy" id="1555241"/>
    <lineage>
        <taxon>Eukaryota</taxon>
        <taxon>Fungi</taxon>
        <taxon>Fungi incertae sedis</taxon>
        <taxon>Chytridiomycota</taxon>
        <taxon>Chytridiomycota incertae sedis</taxon>
        <taxon>Chytridiomycetes</taxon>
        <taxon>Caulochytriales</taxon>
        <taxon>Caulochytriaceae</taxon>
        <taxon>Caulochytrium</taxon>
    </lineage>
</organism>
<keyword evidence="4" id="KW-0131">Cell cycle</keyword>
<dbReference type="Gene3D" id="1.25.10.10">
    <property type="entry name" value="Leucine-rich Repeat Variant"/>
    <property type="match status" value="2"/>
</dbReference>
<dbReference type="GO" id="GO:0060090">
    <property type="term" value="F:molecular adaptor activity"/>
    <property type="evidence" value="ECO:0007669"/>
    <property type="project" value="TreeGrafter"/>
</dbReference>
<evidence type="ECO:0000256" key="4">
    <source>
        <dbReference type="ARBA" id="ARBA00023306"/>
    </source>
</evidence>
<evidence type="ECO:0000256" key="5">
    <source>
        <dbReference type="SAM" id="MobiDB-lite"/>
    </source>
</evidence>
<dbReference type="EMBL" id="ML014151">
    <property type="protein sequence ID" value="RKP02123.1"/>
    <property type="molecule type" value="Genomic_DNA"/>
</dbReference>
<evidence type="ECO:0000256" key="3">
    <source>
        <dbReference type="ARBA" id="ARBA00022776"/>
    </source>
</evidence>
<dbReference type="OrthoDB" id="26401at2759"/>
<dbReference type="STRING" id="1555241.A0A4P9X9U1"/>
<keyword evidence="2" id="KW-0132">Cell division</keyword>
<dbReference type="PANTHER" id="PTHR12827:SF3">
    <property type="entry name" value="ANAPHASE-PROMOTING COMPLEX SUBUNIT 1"/>
    <property type="match status" value="1"/>
</dbReference>
<gene>
    <name evidence="6" type="ORF">CXG81DRAFT_18164</name>
</gene>
<keyword evidence="7" id="KW-1185">Reference proteome</keyword>
<reference evidence="7" key="1">
    <citation type="journal article" date="2018" name="Nat. Microbiol.">
        <title>Leveraging single-cell genomics to expand the fungal tree of life.</title>
        <authorList>
            <person name="Ahrendt S.R."/>
            <person name="Quandt C.A."/>
            <person name="Ciobanu D."/>
            <person name="Clum A."/>
            <person name="Salamov A."/>
            <person name="Andreopoulos B."/>
            <person name="Cheng J.F."/>
            <person name="Woyke T."/>
            <person name="Pelin A."/>
            <person name="Henrissat B."/>
            <person name="Reynolds N.K."/>
            <person name="Benny G.L."/>
            <person name="Smith M.E."/>
            <person name="James T.Y."/>
            <person name="Grigoriev I.V."/>
        </authorList>
    </citation>
    <scope>NUCLEOTIDE SEQUENCE [LARGE SCALE GENOMIC DNA]</scope>
    <source>
        <strain evidence="7">ATCC 52028</strain>
    </source>
</reference>
<proteinExistence type="inferred from homology"/>
<dbReference type="InterPro" id="IPR024990">
    <property type="entry name" value="Apc1"/>
</dbReference>
<accession>A0A4P9X9U1</accession>
<keyword evidence="3" id="KW-0498">Mitosis</keyword>
<feature type="region of interest" description="Disordered" evidence="5">
    <location>
        <begin position="2160"/>
        <end position="2193"/>
    </location>
</feature>
<comment type="similarity">
    <text evidence="1">Belongs to the APC1 family.</text>
</comment>